<keyword evidence="1" id="KW-0732">Signal</keyword>
<organism evidence="3 4">
    <name type="scientific">Paraburkholderia pallida</name>
    <dbReference type="NCBI Taxonomy" id="2547399"/>
    <lineage>
        <taxon>Bacteria</taxon>
        <taxon>Pseudomonadati</taxon>
        <taxon>Pseudomonadota</taxon>
        <taxon>Betaproteobacteria</taxon>
        <taxon>Burkholderiales</taxon>
        <taxon>Burkholderiaceae</taxon>
        <taxon>Paraburkholderia</taxon>
    </lineage>
</organism>
<dbReference type="PANTHER" id="PTHR34406:SF1">
    <property type="entry name" value="PROTEIN YCEI"/>
    <property type="match status" value="1"/>
</dbReference>
<dbReference type="KEGG" id="ppai:E1956_36840"/>
<dbReference type="OrthoDB" id="9811006at2"/>
<gene>
    <name evidence="3" type="ORF">E1956_36840</name>
</gene>
<reference evidence="3 4" key="1">
    <citation type="submission" date="2019-03" db="EMBL/GenBank/DDBJ databases">
        <title>Paraburkholderia sp. 7MH5, isolated from subtropical forest soil.</title>
        <authorList>
            <person name="Gao Z.-H."/>
            <person name="Qiu L.-H."/>
        </authorList>
    </citation>
    <scope>NUCLEOTIDE SEQUENCE [LARGE SCALE GENOMIC DNA]</scope>
    <source>
        <strain evidence="3 4">7MH5</strain>
    </source>
</reference>
<evidence type="ECO:0000259" key="2">
    <source>
        <dbReference type="SMART" id="SM00867"/>
    </source>
</evidence>
<dbReference type="PANTHER" id="PTHR34406">
    <property type="entry name" value="PROTEIN YCEI"/>
    <property type="match status" value="1"/>
</dbReference>
<dbReference type="Proteomes" id="UP000295727">
    <property type="component" value="Chromosome 4"/>
</dbReference>
<evidence type="ECO:0000256" key="1">
    <source>
        <dbReference type="SAM" id="SignalP"/>
    </source>
</evidence>
<accession>A0A4P7D292</accession>
<dbReference type="EMBL" id="CP038151">
    <property type="protein sequence ID" value="QBR02779.1"/>
    <property type="molecule type" value="Genomic_DNA"/>
</dbReference>
<dbReference type="InterPro" id="IPR007372">
    <property type="entry name" value="Lipid/polyisoprenoid-bd_YceI"/>
</dbReference>
<dbReference type="PROSITE" id="PS51257">
    <property type="entry name" value="PROKAR_LIPOPROTEIN"/>
    <property type="match status" value="1"/>
</dbReference>
<keyword evidence="4" id="KW-1185">Reference proteome</keyword>
<evidence type="ECO:0000313" key="4">
    <source>
        <dbReference type="Proteomes" id="UP000295727"/>
    </source>
</evidence>
<dbReference type="SUPFAM" id="SSF101874">
    <property type="entry name" value="YceI-like"/>
    <property type="match status" value="1"/>
</dbReference>
<feature type="signal peptide" evidence="1">
    <location>
        <begin position="1"/>
        <end position="20"/>
    </location>
</feature>
<dbReference type="Pfam" id="PF04264">
    <property type="entry name" value="YceI"/>
    <property type="match status" value="1"/>
</dbReference>
<proteinExistence type="predicted"/>
<evidence type="ECO:0000313" key="3">
    <source>
        <dbReference type="EMBL" id="QBR02779.1"/>
    </source>
</evidence>
<feature type="domain" description="Lipid/polyisoprenoid-binding YceI-like" evidence="2">
    <location>
        <begin position="37"/>
        <end position="200"/>
    </location>
</feature>
<protein>
    <submittedName>
        <fullName evidence="3">YceI family protein</fullName>
    </submittedName>
</protein>
<dbReference type="Gene3D" id="2.40.128.110">
    <property type="entry name" value="Lipid/polyisoprenoid-binding, YceI-like"/>
    <property type="match status" value="1"/>
</dbReference>
<dbReference type="AlphaFoldDB" id="A0A4P7D292"/>
<feature type="chain" id="PRO_5020409933" evidence="1">
    <location>
        <begin position="21"/>
        <end position="206"/>
    </location>
</feature>
<name>A0A4P7D292_9BURK</name>
<dbReference type="InterPro" id="IPR036761">
    <property type="entry name" value="TTHA0802/YceI-like_sf"/>
</dbReference>
<sequence length="206" mass="22314">MRRVSPCATAIVAFACAAWATVGVSADPFDASVPSVQYRLDPHRSGVTFDVTNAWHAKLTMRFSRMRGQLDRFKGDGAGRVTVTIDATSLEASEPFVAGTVEGGDMLDVAHYPAIRFVSTRCERTGTATARLVGDLTIRETTRPVAFAVTFDADPRDPPGVPRTLTISADGHFSRTAFGLSRWSSAIGDDVHMRIQAEFVRERPGP</sequence>
<dbReference type="SMART" id="SM00867">
    <property type="entry name" value="YceI"/>
    <property type="match status" value="1"/>
</dbReference>